<dbReference type="PANTHER" id="PTHR34222">
    <property type="entry name" value="GAG_PRE-INTEGRS DOMAIN-CONTAINING PROTEIN"/>
    <property type="match status" value="1"/>
</dbReference>
<protein>
    <submittedName>
        <fullName evidence="1">Uncharacterized protein</fullName>
    </submittedName>
</protein>
<accession>A0A438HG70</accession>
<reference evidence="1 2" key="1">
    <citation type="journal article" date="2018" name="PLoS Genet.">
        <title>Population sequencing reveals clonal diversity and ancestral inbreeding in the grapevine cultivar Chardonnay.</title>
        <authorList>
            <person name="Roach M.J."/>
            <person name="Johnson D.L."/>
            <person name="Bohlmann J."/>
            <person name="van Vuuren H.J."/>
            <person name="Jones S.J."/>
            <person name="Pretorius I.S."/>
            <person name="Schmidt S.A."/>
            <person name="Borneman A.R."/>
        </authorList>
    </citation>
    <scope>NUCLEOTIDE SEQUENCE [LARGE SCALE GENOMIC DNA]</scope>
    <source>
        <strain evidence="2">cv. Chardonnay</strain>
        <tissue evidence="1">Leaf</tissue>
    </source>
</reference>
<dbReference type="EMBL" id="QGNW01000228">
    <property type="protein sequence ID" value="RVW83463.1"/>
    <property type="molecule type" value="Genomic_DNA"/>
</dbReference>
<dbReference type="PANTHER" id="PTHR34222:SF79">
    <property type="entry name" value="RETROVIRUS-RELATED POL POLYPROTEIN FROM TRANSPOSON TNT 1-94"/>
    <property type="match status" value="1"/>
</dbReference>
<evidence type="ECO:0000313" key="1">
    <source>
        <dbReference type="EMBL" id="RVW83463.1"/>
    </source>
</evidence>
<proteinExistence type="predicted"/>
<dbReference type="Proteomes" id="UP000288805">
    <property type="component" value="Unassembled WGS sequence"/>
</dbReference>
<comment type="caution">
    <text evidence="1">The sequence shown here is derived from an EMBL/GenBank/DDBJ whole genome shotgun (WGS) entry which is preliminary data.</text>
</comment>
<dbReference type="AlphaFoldDB" id="A0A438HG70"/>
<gene>
    <name evidence="1" type="ORF">CK203_051726</name>
</gene>
<name>A0A438HG70_VITVI</name>
<organism evidence="1 2">
    <name type="scientific">Vitis vinifera</name>
    <name type="common">Grape</name>
    <dbReference type="NCBI Taxonomy" id="29760"/>
    <lineage>
        <taxon>Eukaryota</taxon>
        <taxon>Viridiplantae</taxon>
        <taxon>Streptophyta</taxon>
        <taxon>Embryophyta</taxon>
        <taxon>Tracheophyta</taxon>
        <taxon>Spermatophyta</taxon>
        <taxon>Magnoliopsida</taxon>
        <taxon>eudicotyledons</taxon>
        <taxon>Gunneridae</taxon>
        <taxon>Pentapetalae</taxon>
        <taxon>rosids</taxon>
        <taxon>Vitales</taxon>
        <taxon>Vitaceae</taxon>
        <taxon>Viteae</taxon>
        <taxon>Vitis</taxon>
    </lineage>
</organism>
<evidence type="ECO:0000313" key="2">
    <source>
        <dbReference type="Proteomes" id="UP000288805"/>
    </source>
</evidence>
<sequence>MWDELNQYIKIPECTCGAAQAIMKSREDEKAHQFLMGLDDTTFGTVRSSILALDPLPTLGKIYAMVTQEERHRSMARGADHVEITVFTVKTEKLGRQTNKRDVDVAATVMLEEEQLQDAFIMQMQLLKQIRKKKDSVLDMMWNVDRTSRNPIGVGELRNGVYYYKPLQERR</sequence>